<dbReference type="Pfam" id="PF16821">
    <property type="entry name" value="C_Hendra"/>
    <property type="match status" value="1"/>
</dbReference>
<proteinExistence type="predicted"/>
<protein>
    <submittedName>
        <fullName evidence="1">C protein</fullName>
    </submittedName>
</protein>
<evidence type="ECO:0000313" key="1">
    <source>
        <dbReference type="EMBL" id="XBU76714.1"/>
    </source>
</evidence>
<gene>
    <name evidence="1" type="primary">P/V/C</name>
</gene>
<sequence>MESRLSILYNRIRRTFRRPTAEAPLKNQPQKSVPKPGKLSQLVRLPKVEVEPGLWETERQERKELARLVLDQLDQMEESLLRPLDLEAHTLEIRITRLGMLRIVLGLVEHTGEIPDLNTIQNQQMDFLDPEERQSLESAIRLSQLILKTTTK</sequence>
<dbReference type="InterPro" id="IPR031812">
    <property type="entry name" value="C_Hendra"/>
</dbReference>
<reference evidence="1" key="1">
    <citation type="submission" date="2024-06" db="EMBL/GenBank/DDBJ databases">
        <title>Rodent paramyxovirus from Gainesville, Florida.</title>
        <authorList>
            <person name="DeRuyter E."/>
            <person name="Subramaniam K."/>
            <person name="Lednicky J.A."/>
        </authorList>
    </citation>
    <scope>NUCLEOTIDE SEQUENCE</scope>
    <source>
        <strain evidence="1">UF-1</strain>
    </source>
</reference>
<accession>A0AAU7T2I1</accession>
<dbReference type="EMBL" id="PP883550">
    <property type="protein sequence ID" value="XBU76714.1"/>
    <property type="molecule type" value="Viral_cRNA"/>
</dbReference>
<name>A0AAU7T2I1_9MONO</name>
<organism evidence="1">
    <name type="scientific">Gainesville rodent jeilong virus 1</name>
    <dbReference type="NCBI Taxonomy" id="3163281"/>
    <lineage>
        <taxon>Viruses</taxon>
        <taxon>Riboviria</taxon>
        <taxon>Orthornavirae</taxon>
        <taxon>Negarnaviricota</taxon>
        <taxon>Haploviricotina</taxon>
        <taxon>Monjiviricetes</taxon>
        <taxon>Mononegavirales</taxon>
        <taxon>Paramyxoviridae</taxon>
        <taxon>Orthoparamyxovirinae</taxon>
        <taxon>Jeilongvirus</taxon>
    </lineage>
</organism>